<dbReference type="InterPro" id="IPR051689">
    <property type="entry name" value="Sterol_desaturase/TMEM195"/>
</dbReference>
<dbReference type="GO" id="GO:0006643">
    <property type="term" value="P:membrane lipid metabolic process"/>
    <property type="evidence" value="ECO:0007669"/>
    <property type="project" value="TreeGrafter"/>
</dbReference>
<evidence type="ECO:0000256" key="2">
    <source>
        <dbReference type="ARBA" id="ARBA00022692"/>
    </source>
</evidence>
<gene>
    <name evidence="9" type="ORF">L0661_20240</name>
</gene>
<accession>A0A9X1QGI4</accession>
<proteinExistence type="predicted"/>
<evidence type="ECO:0000256" key="5">
    <source>
        <dbReference type="ARBA" id="ARBA00023098"/>
    </source>
</evidence>
<evidence type="ECO:0000256" key="3">
    <source>
        <dbReference type="ARBA" id="ARBA00022989"/>
    </source>
</evidence>
<evidence type="ECO:0000313" key="10">
    <source>
        <dbReference type="Proteomes" id="UP001139411"/>
    </source>
</evidence>
<evidence type="ECO:0000256" key="6">
    <source>
        <dbReference type="ARBA" id="ARBA00023136"/>
    </source>
</evidence>
<reference evidence="9" key="1">
    <citation type="submission" date="2022-01" db="EMBL/GenBank/DDBJ databases">
        <title>Novel species in genus Dyadobacter.</title>
        <authorList>
            <person name="Ma C."/>
        </authorList>
    </citation>
    <scope>NUCLEOTIDE SEQUENCE</scope>
    <source>
        <strain evidence="9">CY357</strain>
    </source>
</reference>
<feature type="domain" description="Fatty acid hydroxylase" evidence="8">
    <location>
        <begin position="94"/>
        <end position="226"/>
    </location>
</feature>
<comment type="caution">
    <text evidence="9">The sequence shown here is derived from an EMBL/GenBank/DDBJ whole genome shotgun (WGS) entry which is preliminary data.</text>
</comment>
<feature type="transmembrane region" description="Helical" evidence="7">
    <location>
        <begin position="147"/>
        <end position="169"/>
    </location>
</feature>
<dbReference type="GO" id="GO:0016020">
    <property type="term" value="C:membrane"/>
    <property type="evidence" value="ECO:0007669"/>
    <property type="project" value="GOC"/>
</dbReference>
<keyword evidence="3 7" id="KW-1133">Transmembrane helix</keyword>
<evidence type="ECO:0000256" key="1">
    <source>
        <dbReference type="ARBA" id="ARBA00004127"/>
    </source>
</evidence>
<dbReference type="AlphaFoldDB" id="A0A9X1QGI4"/>
<protein>
    <submittedName>
        <fullName evidence="9">Sterol desaturase family protein</fullName>
    </submittedName>
</protein>
<dbReference type="RefSeq" id="WP_235178977.1">
    <property type="nucleotide sequence ID" value="NZ_JAKFFV010000012.1"/>
</dbReference>
<dbReference type="GO" id="GO:0008610">
    <property type="term" value="P:lipid biosynthetic process"/>
    <property type="evidence" value="ECO:0007669"/>
    <property type="project" value="InterPro"/>
</dbReference>
<keyword evidence="4" id="KW-0560">Oxidoreductase</keyword>
<keyword evidence="5" id="KW-0443">Lipid metabolism</keyword>
<dbReference type="GO" id="GO:0005506">
    <property type="term" value="F:iron ion binding"/>
    <property type="evidence" value="ECO:0007669"/>
    <property type="project" value="InterPro"/>
</dbReference>
<keyword evidence="2 7" id="KW-0812">Transmembrane</keyword>
<evidence type="ECO:0000313" key="9">
    <source>
        <dbReference type="EMBL" id="MCF2500661.1"/>
    </source>
</evidence>
<dbReference type="GO" id="GO:0012505">
    <property type="term" value="C:endomembrane system"/>
    <property type="evidence" value="ECO:0007669"/>
    <property type="project" value="UniProtKB-SubCell"/>
</dbReference>
<dbReference type="EMBL" id="JAKFFV010000012">
    <property type="protein sequence ID" value="MCF2500661.1"/>
    <property type="molecule type" value="Genomic_DNA"/>
</dbReference>
<organism evidence="9 10">
    <name type="scientific">Dyadobacter chenhuakuii</name>
    <dbReference type="NCBI Taxonomy" id="2909339"/>
    <lineage>
        <taxon>Bacteria</taxon>
        <taxon>Pseudomonadati</taxon>
        <taxon>Bacteroidota</taxon>
        <taxon>Cytophagia</taxon>
        <taxon>Cytophagales</taxon>
        <taxon>Spirosomataceae</taxon>
        <taxon>Dyadobacter</taxon>
    </lineage>
</organism>
<dbReference type="InterPro" id="IPR006694">
    <property type="entry name" value="Fatty_acid_hydroxylase"/>
</dbReference>
<sequence length="319" mass="37044">MPGTYEFEDFLLKVSTPFYLLLICVEIFLTYRPSHHHDSPRASYNFKDTLTNASLMLLNGGVDLLFRTAYVGVLIWFYNMGAGTSITNPIFYWFSLFLLEDLAFYTLHYVDHHSRLFWAVHVTHHSSEHFNLTTGFRSSVFQPLYRFVYFIPLALIGFNPADIIIMYSLTQIYGIIVHTEYVGKLGWLEYIFVTPSHHRVHHASNVQYLDKNMGMCLIIWDRIFGTFQEELETVPPVYGLTKPIENTTLAHTVLHEWKEIGNDFKQNTNLRTKLNYLIKAPGWSHDGSRQTTKNLQTHLAEQITPEPFIRTDGQQPTAI</sequence>
<dbReference type="Pfam" id="PF04116">
    <property type="entry name" value="FA_hydroxylase"/>
    <property type="match status" value="1"/>
</dbReference>
<dbReference type="GO" id="GO:0050479">
    <property type="term" value="F:glyceryl-ether monooxygenase activity"/>
    <property type="evidence" value="ECO:0007669"/>
    <property type="project" value="TreeGrafter"/>
</dbReference>
<dbReference type="Proteomes" id="UP001139411">
    <property type="component" value="Unassembled WGS sequence"/>
</dbReference>
<name>A0A9X1QGI4_9BACT</name>
<comment type="subcellular location">
    <subcellularLocation>
        <location evidence="1">Endomembrane system</location>
        <topology evidence="1">Multi-pass membrane protein</topology>
    </subcellularLocation>
</comment>
<keyword evidence="6 7" id="KW-0472">Membrane</keyword>
<evidence type="ECO:0000256" key="7">
    <source>
        <dbReference type="SAM" id="Phobius"/>
    </source>
</evidence>
<feature type="transmembrane region" description="Helical" evidence="7">
    <location>
        <begin position="16"/>
        <end position="34"/>
    </location>
</feature>
<evidence type="ECO:0000259" key="8">
    <source>
        <dbReference type="Pfam" id="PF04116"/>
    </source>
</evidence>
<dbReference type="PANTHER" id="PTHR21624">
    <property type="entry name" value="STEROL DESATURASE-RELATED PROTEIN"/>
    <property type="match status" value="1"/>
</dbReference>
<dbReference type="PANTHER" id="PTHR21624:SF1">
    <property type="entry name" value="ALKYLGLYCEROL MONOOXYGENASE"/>
    <property type="match status" value="1"/>
</dbReference>
<evidence type="ECO:0000256" key="4">
    <source>
        <dbReference type="ARBA" id="ARBA00023002"/>
    </source>
</evidence>